<feature type="region of interest" description="Disordered" evidence="1">
    <location>
        <begin position="451"/>
        <end position="474"/>
    </location>
</feature>
<accession>A0AA41ZPX1</accession>
<dbReference type="Proteomes" id="UP001165678">
    <property type="component" value="Unassembled WGS sequence"/>
</dbReference>
<gene>
    <name evidence="2" type="ORF">OQ287_12630</name>
</gene>
<name>A0AA41ZPX1_9GAMM</name>
<organism evidence="2 3">
    <name type="scientific">Larsenimonas rhizosphaerae</name>
    <dbReference type="NCBI Taxonomy" id="2944682"/>
    <lineage>
        <taxon>Bacteria</taxon>
        <taxon>Pseudomonadati</taxon>
        <taxon>Pseudomonadota</taxon>
        <taxon>Gammaproteobacteria</taxon>
        <taxon>Oceanospirillales</taxon>
        <taxon>Halomonadaceae</taxon>
        <taxon>Larsenimonas</taxon>
    </lineage>
</organism>
<keyword evidence="3" id="KW-1185">Reference proteome</keyword>
<evidence type="ECO:0000256" key="1">
    <source>
        <dbReference type="SAM" id="MobiDB-lite"/>
    </source>
</evidence>
<dbReference type="EMBL" id="JAPIVE010000004">
    <property type="protein sequence ID" value="MCX2525090.1"/>
    <property type="molecule type" value="Genomic_DNA"/>
</dbReference>
<comment type="caution">
    <text evidence="2">The sequence shown here is derived from an EMBL/GenBank/DDBJ whole genome shotgun (WGS) entry which is preliminary data.</text>
</comment>
<reference evidence="2" key="1">
    <citation type="submission" date="2022-11" db="EMBL/GenBank/DDBJ databases">
        <title>Larsenimonas rhizosphaerae sp. nov., isolated from a tidal mudflat.</title>
        <authorList>
            <person name="Lee S.D."/>
            <person name="Kim I.S."/>
        </authorList>
    </citation>
    <scope>NUCLEOTIDE SEQUENCE</scope>
    <source>
        <strain evidence="2">GH2-1</strain>
    </source>
</reference>
<proteinExistence type="predicted"/>
<dbReference type="RefSeq" id="WP_265896681.1">
    <property type="nucleotide sequence ID" value="NZ_JAPIVE010000004.1"/>
</dbReference>
<dbReference type="AlphaFoldDB" id="A0AA41ZPX1"/>
<evidence type="ECO:0000313" key="2">
    <source>
        <dbReference type="EMBL" id="MCX2525090.1"/>
    </source>
</evidence>
<protein>
    <submittedName>
        <fullName evidence="2">Uncharacterized protein</fullName>
    </submittedName>
</protein>
<evidence type="ECO:0000313" key="3">
    <source>
        <dbReference type="Proteomes" id="UP001165678"/>
    </source>
</evidence>
<sequence>MTELRATLDDVIHTLQSGTGSFERLIACAGPPLSGLVERTCPEASDTTRELVVQDIFCLVHKNLGRQPASEWSGHDWIMLVAVRRINNYLDSIDSTAMAQWVDRIEQAIEQWLPIQGAPRYPVHTPHAATGDCQTLCHHLEISPASNVPAMLDQCLATRIRDIPLPSEAIERVMQEIDRHRPVRHGAAPMEEPAFKSLSDPSLAKATQRARWQYHIRDIFRQRVGEPAEDALFNLWYRHRNRRQRLEAMGLPRRSVEKTMGSRLSVSIVPGQLVQSISFPDKTERRRFANRFIWDGDWDTRLSEPRTGRQFQFIYDIWRHRADLTQSLTLADYQARIDQGRPLRSTHKGILLDSRERILTYLHVYRFYLEDMACFGLDAHQGKDAIGVAVTRHGQLTKINKGLHRIAMAQVLELAEIQVQVRSVHRGWWQQVTEHLPGSRALDQVGQALQKTLPATHPPSEHFSREKWRRKHQR</sequence>